<organism evidence="1 2">
    <name type="scientific">Vibrio cholerae</name>
    <dbReference type="NCBI Taxonomy" id="666"/>
    <lineage>
        <taxon>Bacteria</taxon>
        <taxon>Pseudomonadati</taxon>
        <taxon>Pseudomonadota</taxon>
        <taxon>Gammaproteobacteria</taxon>
        <taxon>Vibrionales</taxon>
        <taxon>Vibrionaceae</taxon>
        <taxon>Vibrio</taxon>
    </lineage>
</organism>
<evidence type="ECO:0000313" key="2">
    <source>
        <dbReference type="Proteomes" id="UP000041770"/>
    </source>
</evidence>
<name>A0A655XBL4_VIBCL</name>
<proteinExistence type="predicted"/>
<sequence>MLWLAVVRISMLGIRSIEQAKDSRQSKILSPVHPPITKLNG</sequence>
<protein>
    <submittedName>
        <fullName evidence="1">Uncharacterized protein</fullName>
    </submittedName>
</protein>
<accession>A0A655XBL4</accession>
<gene>
    <name evidence="1" type="ORF">ERS013200_00516</name>
</gene>
<evidence type="ECO:0000313" key="1">
    <source>
        <dbReference type="EMBL" id="CSC08106.1"/>
    </source>
</evidence>
<dbReference type="EMBL" id="CWQY01000002">
    <property type="protein sequence ID" value="CSC08106.1"/>
    <property type="molecule type" value="Genomic_DNA"/>
</dbReference>
<dbReference type="AlphaFoldDB" id="A0A655XBL4"/>
<reference evidence="1 2" key="1">
    <citation type="submission" date="2015-07" db="EMBL/GenBank/DDBJ databases">
        <authorList>
            <consortium name="Pathogen Informatics"/>
        </authorList>
    </citation>
    <scope>NUCLEOTIDE SEQUENCE [LARGE SCALE GENOMIC DNA]</scope>
    <source>
        <strain evidence="1 2">A316</strain>
    </source>
</reference>
<dbReference type="Proteomes" id="UP000041770">
    <property type="component" value="Unassembled WGS sequence"/>
</dbReference>